<feature type="transmembrane region" description="Helical" evidence="5">
    <location>
        <begin position="355"/>
        <end position="379"/>
    </location>
</feature>
<evidence type="ECO:0000313" key="8">
    <source>
        <dbReference type="Proteomes" id="UP001500928"/>
    </source>
</evidence>
<evidence type="ECO:0000313" key="7">
    <source>
        <dbReference type="EMBL" id="GAA4781674.1"/>
    </source>
</evidence>
<feature type="transmembrane region" description="Helical" evidence="5">
    <location>
        <begin position="324"/>
        <end position="349"/>
    </location>
</feature>
<evidence type="ECO:0000259" key="6">
    <source>
        <dbReference type="PROSITE" id="PS50850"/>
    </source>
</evidence>
<name>A0ABP9AHT5_9PSEU</name>
<dbReference type="EMBL" id="BAABHO010000008">
    <property type="protein sequence ID" value="GAA4781674.1"/>
    <property type="molecule type" value="Genomic_DNA"/>
</dbReference>
<dbReference type="RefSeq" id="WP_345412240.1">
    <property type="nucleotide sequence ID" value="NZ_BAABHO010000008.1"/>
</dbReference>
<gene>
    <name evidence="7" type="ORF">GCM10023200_13820</name>
</gene>
<feature type="transmembrane region" description="Helical" evidence="5">
    <location>
        <begin position="12"/>
        <end position="31"/>
    </location>
</feature>
<dbReference type="InterPro" id="IPR049680">
    <property type="entry name" value="FLVCR1-2_SLC49-like"/>
</dbReference>
<feature type="transmembrane region" description="Helical" evidence="5">
    <location>
        <begin position="273"/>
        <end position="290"/>
    </location>
</feature>
<proteinExistence type="predicted"/>
<dbReference type="PANTHER" id="PTHR10924:SF6">
    <property type="entry name" value="SOLUTE CARRIER FAMILY 49 MEMBER A3"/>
    <property type="match status" value="1"/>
</dbReference>
<dbReference type="InterPro" id="IPR036259">
    <property type="entry name" value="MFS_trans_sf"/>
</dbReference>
<feature type="transmembrane region" description="Helical" evidence="5">
    <location>
        <begin position="43"/>
        <end position="63"/>
    </location>
</feature>
<dbReference type="InterPro" id="IPR020846">
    <property type="entry name" value="MFS_dom"/>
</dbReference>
<evidence type="ECO:0000256" key="1">
    <source>
        <dbReference type="ARBA" id="ARBA00004651"/>
    </source>
</evidence>
<dbReference type="Gene3D" id="1.20.1250.20">
    <property type="entry name" value="MFS general substrate transporter like domains"/>
    <property type="match status" value="1"/>
</dbReference>
<feature type="domain" description="Major facilitator superfamily (MFS) profile" evidence="6">
    <location>
        <begin position="11"/>
        <end position="384"/>
    </location>
</feature>
<keyword evidence="8" id="KW-1185">Reference proteome</keyword>
<organism evidence="7 8">
    <name type="scientific">Actinomycetospora chlora</name>
    <dbReference type="NCBI Taxonomy" id="663608"/>
    <lineage>
        <taxon>Bacteria</taxon>
        <taxon>Bacillati</taxon>
        <taxon>Actinomycetota</taxon>
        <taxon>Actinomycetes</taxon>
        <taxon>Pseudonocardiales</taxon>
        <taxon>Pseudonocardiaceae</taxon>
        <taxon>Actinomycetospora</taxon>
    </lineage>
</organism>
<feature type="transmembrane region" description="Helical" evidence="5">
    <location>
        <begin position="75"/>
        <end position="95"/>
    </location>
</feature>
<keyword evidence="2 5" id="KW-0812">Transmembrane</keyword>
<dbReference type="SUPFAM" id="SSF103473">
    <property type="entry name" value="MFS general substrate transporter"/>
    <property type="match status" value="1"/>
</dbReference>
<evidence type="ECO:0000256" key="5">
    <source>
        <dbReference type="SAM" id="Phobius"/>
    </source>
</evidence>
<comment type="caution">
    <text evidence="7">The sequence shown here is derived from an EMBL/GenBank/DDBJ whole genome shotgun (WGS) entry which is preliminary data.</text>
</comment>
<comment type="subcellular location">
    <subcellularLocation>
        <location evidence="1">Cell membrane</location>
        <topology evidence="1">Multi-pass membrane protein</topology>
    </subcellularLocation>
</comment>
<feature type="transmembrane region" description="Helical" evidence="5">
    <location>
        <begin position="101"/>
        <end position="126"/>
    </location>
</feature>
<evidence type="ECO:0000256" key="2">
    <source>
        <dbReference type="ARBA" id="ARBA00022692"/>
    </source>
</evidence>
<dbReference type="Pfam" id="PF07690">
    <property type="entry name" value="MFS_1"/>
    <property type="match status" value="1"/>
</dbReference>
<dbReference type="PANTHER" id="PTHR10924">
    <property type="entry name" value="MAJOR FACILITATOR SUPERFAMILY PROTEIN-RELATED"/>
    <property type="match status" value="1"/>
</dbReference>
<feature type="transmembrane region" description="Helical" evidence="5">
    <location>
        <begin position="167"/>
        <end position="187"/>
    </location>
</feature>
<feature type="transmembrane region" description="Helical" evidence="5">
    <location>
        <begin position="138"/>
        <end position="161"/>
    </location>
</feature>
<sequence length="401" mass="39246">MQVAPVVRARWAVLAAFTLLVASTQLLWLGFAPVTSDVGRALGVSDGAVGNLAAVEPLLYVLLALPAGRFADRRFGPALALGAVLTAGGALVRLVDAGSYGWILTGQLVVSAGQPLVLNATTAVAARWFPPRERTTAISVGSAGQFAGILVAALSGGPVLAVGGVTGLLLLGAVVAVAGALATLLALRVPPLADAARTTDHALPRDRVLWLLAGLLFVGVGIFNAAATWLDVLVGGLGLPGAGGPLVALMTLAGIVGAAVVPGWAARRDRRRAALVVVPAAVVVAFAVTASAPGAAVTAVALAVAGFFLLAGLPIALDWSEARVGAGAAASATALLLLAGNLGGVVLVLAVEPLIAAPVAGLLAIAALAVPGLVLAALLPRSSADPGVTPGAQPGGPPAEA</sequence>
<dbReference type="PROSITE" id="PS50850">
    <property type="entry name" value="MFS"/>
    <property type="match status" value="1"/>
</dbReference>
<dbReference type="Proteomes" id="UP001500928">
    <property type="component" value="Unassembled WGS sequence"/>
</dbReference>
<evidence type="ECO:0000256" key="3">
    <source>
        <dbReference type="ARBA" id="ARBA00022989"/>
    </source>
</evidence>
<keyword evidence="3 5" id="KW-1133">Transmembrane helix</keyword>
<keyword evidence="4 5" id="KW-0472">Membrane</keyword>
<reference evidence="8" key="1">
    <citation type="journal article" date="2019" name="Int. J. Syst. Evol. Microbiol.">
        <title>The Global Catalogue of Microorganisms (GCM) 10K type strain sequencing project: providing services to taxonomists for standard genome sequencing and annotation.</title>
        <authorList>
            <consortium name="The Broad Institute Genomics Platform"/>
            <consortium name="The Broad Institute Genome Sequencing Center for Infectious Disease"/>
            <person name="Wu L."/>
            <person name="Ma J."/>
        </authorList>
    </citation>
    <scope>NUCLEOTIDE SEQUENCE [LARGE SCALE GENOMIC DNA]</scope>
    <source>
        <strain evidence="8">JCM 17979</strain>
    </source>
</reference>
<protein>
    <recommendedName>
        <fullName evidence="6">Major facilitator superfamily (MFS) profile domain-containing protein</fullName>
    </recommendedName>
</protein>
<dbReference type="InterPro" id="IPR011701">
    <property type="entry name" value="MFS"/>
</dbReference>
<evidence type="ECO:0000256" key="4">
    <source>
        <dbReference type="ARBA" id="ARBA00023136"/>
    </source>
</evidence>
<accession>A0ABP9AHT5</accession>
<feature type="transmembrane region" description="Helical" evidence="5">
    <location>
        <begin position="242"/>
        <end position="261"/>
    </location>
</feature>
<feature type="transmembrane region" description="Helical" evidence="5">
    <location>
        <begin position="296"/>
        <end position="317"/>
    </location>
</feature>
<feature type="transmembrane region" description="Helical" evidence="5">
    <location>
        <begin position="208"/>
        <end position="230"/>
    </location>
</feature>